<dbReference type="EMBL" id="LSRX01000054">
    <property type="protein sequence ID" value="OLQ11793.1"/>
    <property type="molecule type" value="Genomic_DNA"/>
</dbReference>
<feature type="region of interest" description="Disordered" evidence="1">
    <location>
        <begin position="1"/>
        <end position="103"/>
    </location>
</feature>
<evidence type="ECO:0000259" key="2">
    <source>
        <dbReference type="PROSITE" id="PS50994"/>
    </source>
</evidence>
<feature type="region of interest" description="Disordered" evidence="1">
    <location>
        <begin position="483"/>
        <end position="510"/>
    </location>
</feature>
<organism evidence="3 4">
    <name type="scientific">Symbiodinium microadriaticum</name>
    <name type="common">Dinoflagellate</name>
    <name type="synonym">Zooxanthella microadriatica</name>
    <dbReference type="NCBI Taxonomy" id="2951"/>
    <lineage>
        <taxon>Eukaryota</taxon>
        <taxon>Sar</taxon>
        <taxon>Alveolata</taxon>
        <taxon>Dinophyceae</taxon>
        <taxon>Suessiales</taxon>
        <taxon>Symbiodiniaceae</taxon>
        <taxon>Symbiodinium</taxon>
    </lineage>
</organism>
<dbReference type="OrthoDB" id="439221at2759"/>
<feature type="compositionally biased region" description="Polar residues" evidence="1">
    <location>
        <begin position="68"/>
        <end position="80"/>
    </location>
</feature>
<evidence type="ECO:0000256" key="1">
    <source>
        <dbReference type="SAM" id="MobiDB-lite"/>
    </source>
</evidence>
<feature type="compositionally biased region" description="Acidic residues" evidence="1">
    <location>
        <begin position="1950"/>
        <end position="1971"/>
    </location>
</feature>
<dbReference type="InterPro" id="IPR012337">
    <property type="entry name" value="RNaseH-like_sf"/>
</dbReference>
<feature type="region of interest" description="Disordered" evidence="1">
    <location>
        <begin position="1332"/>
        <end position="1364"/>
    </location>
</feature>
<accession>A0A1Q9EWQ5</accession>
<feature type="compositionally biased region" description="Basic and acidic residues" evidence="1">
    <location>
        <begin position="1067"/>
        <end position="1086"/>
    </location>
</feature>
<sequence length="2559" mass="285887">MAGGGELDPWSSPENDPWGQVTPNATADEPTRDNPAPTPPAEHVQSGEAQGSRDSAAGASEPWAWNDWNVQQNRQDTQRTPDNGSDGSDGMNDGGPDYGRRVSDASGWSWSTWSGNGQREWNRSWSDNSYDWWWSGWAPVDHYSRTTSWSTAITGNPSATWTTERDYLRNSDGYMDHVRIHGTVLERWLRTYVREYNDPRDASGYMDHVRYDGTVMGRGTRGYAFKYHGARANIGYVELGKGPSERLIVPSFSGDIENGGDLGSSARSYLRQVSAWEKMTKLAPDQRALVLYQHLAGSAWVNSESLSVDELARPDGVDRLREWVRQHYLDVEVTQVGRSLSDLFRKLRRRPTQSFRDYAAEFNRLLARVVECGCALPDVANAWLFVDRANLDESTEVSLLASVGNKYALKALQSAAIVLDRSMRKPWEKGTARGRPQNVNHAEEVTEGADTDTDVEAPSFDDPHDDAGDLYVSYMTAKARYKEAAKSRGVETKGADKTDKTKEDPNHARRAAESKIALAKAKSHCSACGHKGHWHRDEVCPKFGKNQSNPRPQTIHVTNEVYELIFGGASDLLAILDTACSKTVVGTNWLQKYLNHTKGGGYDAEFIRERESFKFGAASKIYESTYAAVIFIPIASRVIAVKAAVIHGDVPLLMSKPALTRLGLILDLGRSVASFHALQSGEIVLLETHSGHPALKVDHAEMAKPDLSRLPTSWENHGIEIFSEREVYMVGCSGDEQGSGFNCDGVPKIFYDKKIDGTVRDMLSGDILNEELFSVWWATTDIKNDFWLELPHKLIRVHVTPRRKFFDPRRWDPPAMVAVWQMSKGQLIAECNKRELAINSEWTCPELRTVLLADMEFEKKNKSGNTPKGLSGMTLKELREEAGRLNLEVGPKETRGALMLRIRDAAAPASTVMTVGRFRGTSFGEVPESYGAWASEEERQNGDNMHVDLKRFVMWRRHARNAEKSEKQVPKTNPNYLDVETYATVPPPPMSETGSSSWVAVESMSSGYSGRHDWMPYYQESALAAAKAKGRATRRPARSENEPERMEQEIAEVRPAAAVTGETYENSDERPRGAHDTHYEHNEDFRSCSSGSEDLVREVHYTSRSRNQAQDHSGEGLALRRLEEKDFSYEAAQEILMHYNFKDRHQRRQGIHGQPEEGDRATFGYFAYGTFKGITKRTLQWPNLTTYLNNFLLEHTGGDQTGISAPTWTSLALLHNMPAAIHADKNNVKGSHNFVVSFGGGPGGGMWVQEPGGGVWRRDGRGQEIEGRILETHEQGWEFDPRLQHCTEPFQGERWFLAGFTARTFPEANKEEKKLLLGIGFPTPNKAQIKATREREQSAATTSPTTSTITPGRSSSARPIRSHRKRLRKTAAALSVLLTTVLFTMTEAAHRELLPRPAPETPLLEIGGISATCRLAEYGIGGGSLAEPIVVEDIIHNDHPADLGIGHLEAATMRHQPGQLWVHVREEFGSEDVYHDLVEAVSYQLGSGRGVVFEKEIDEPRLWHDLVTGWEEAGYTVYHDFTANGNESIHVIYQDTEAFVNTVYAGEHGDEVIVPRGEDERDEEIRPLERGARAIRFPPSTPTTTATSLRRLHQNLGHPSTADFVRHLRLAGASREVLKAARALECQVCQRTRRPATAKPAKIAPCFRFNEMVGTDLFYVHDSEGQRHQLLSIVDFSSSYHVVVPVARKDTPTLEKAFCDNWVNIFGAPTTVAVDMENGLEKSLGKISDWTGTRIRTAAGQAHYQAGYTERQGAIWKEMFQRVCEEHSVVRSDMHLAIGAVSTAKNQLIKTSGFSPCQHVFGASPTVPEDLLNGPHADHPGDEPIVDDKHAREVAIRTAARAAYFHVQTDERVRRALAGRARVEARTPEVGERVFYYRKTKNNKKGVWVGPGTVIGQEGVNVWVTRGGRCVLCAPEHVRLATGEELGQAFNLQVAQQDLDKLLNADSEDEEMFANEEEGDQDGAEANDDEGGGAGDIVFDMDEDEPERRGVRRDLLRVPPRVLKRQRKKGRGEEAAGSAAPREALMLKRAKTPRSREKQLEKEMPWSMIPEEMRPAFRLAEAVQWKEHVDTGALEVLSLEASEEIRRTVPTERILGSRFAYRDKHMGRRRVDASYPWKPKSRLVVAGHEDPDVGVKDVVVDSPTVSRASLLSVLQIGASKRWTAAAGDVQAAFLQGVELKRELWLAQPKSGIEGLHPRQLARIRKGVFGLSESPRMWYDRLSGVLLAENFDVDNKKCKLVQSPLDPCTMMLLEEGLPGEPLAYVCVHVDDLLLVAPKDTNRALQKRIGDMFPVDGWLEDNFEYTGSYISTTENGIFINQAGFVDGRLFTVDIPRGQKGTEPATTEQAIDNRSLIGALSWLSSQSRPDLLCGVTLSQQLQRSPLTEDVRFVNQLKGRAEDHREQGIYLHNIPLDSAIFLVYHDAAWANAELEEAEDGFRLTPEEIEHGTLRHLYSEERPRKPKRGSSKVASQLGHLVLMTDQKILDGDCCRCSLLEWRGQSCKRVCRSTFGAETMAAVEGLEGGQHMRALLGCLVHGRLTKHDEIRKKWLEHPGYLRIAV</sequence>
<evidence type="ECO:0000313" key="4">
    <source>
        <dbReference type="Proteomes" id="UP000186817"/>
    </source>
</evidence>
<feature type="domain" description="Integrase catalytic" evidence="2">
    <location>
        <begin position="1641"/>
        <end position="1804"/>
    </location>
</feature>
<feature type="compositionally biased region" description="Low complexity" evidence="1">
    <location>
        <begin position="1338"/>
        <end position="1356"/>
    </location>
</feature>
<reference evidence="3 4" key="1">
    <citation type="submission" date="2016-02" db="EMBL/GenBank/DDBJ databases">
        <title>Genome analysis of coral dinoflagellate symbionts highlights evolutionary adaptations to a symbiotic lifestyle.</title>
        <authorList>
            <person name="Aranda M."/>
            <person name="Li Y."/>
            <person name="Liew Y.J."/>
            <person name="Baumgarten S."/>
            <person name="Simakov O."/>
            <person name="Wilson M."/>
            <person name="Piel J."/>
            <person name="Ashoor H."/>
            <person name="Bougouffa S."/>
            <person name="Bajic V.B."/>
            <person name="Ryu T."/>
            <person name="Ravasi T."/>
            <person name="Bayer T."/>
            <person name="Micklem G."/>
            <person name="Kim H."/>
            <person name="Bhak J."/>
            <person name="Lajeunesse T.C."/>
            <person name="Voolstra C.R."/>
        </authorList>
    </citation>
    <scope>NUCLEOTIDE SEQUENCE [LARGE SCALE GENOMIC DNA]</scope>
    <source>
        <strain evidence="3 4">CCMP2467</strain>
    </source>
</reference>
<feature type="compositionally biased region" description="Low complexity" evidence="1">
    <location>
        <begin position="81"/>
        <end position="91"/>
    </location>
</feature>
<feature type="region of interest" description="Disordered" evidence="1">
    <location>
        <begin position="1030"/>
        <end position="1049"/>
    </location>
</feature>
<feature type="region of interest" description="Disordered" evidence="1">
    <location>
        <begin position="428"/>
        <end position="466"/>
    </location>
</feature>
<dbReference type="Pfam" id="PF07727">
    <property type="entry name" value="RVT_2"/>
    <property type="match status" value="1"/>
</dbReference>
<dbReference type="GO" id="GO:0015074">
    <property type="term" value="P:DNA integration"/>
    <property type="evidence" value="ECO:0007669"/>
    <property type="project" value="InterPro"/>
</dbReference>
<dbReference type="GO" id="GO:0003676">
    <property type="term" value="F:nucleic acid binding"/>
    <property type="evidence" value="ECO:0007669"/>
    <property type="project" value="InterPro"/>
</dbReference>
<dbReference type="Proteomes" id="UP000186817">
    <property type="component" value="Unassembled WGS sequence"/>
</dbReference>
<dbReference type="InterPro" id="IPR013103">
    <property type="entry name" value="RVT_2"/>
</dbReference>
<dbReference type="InterPro" id="IPR001584">
    <property type="entry name" value="Integrase_cat-core"/>
</dbReference>
<dbReference type="PROSITE" id="PS50994">
    <property type="entry name" value="INTEGRASE"/>
    <property type="match status" value="1"/>
</dbReference>
<evidence type="ECO:0000313" key="3">
    <source>
        <dbReference type="EMBL" id="OLQ11793.1"/>
    </source>
</evidence>
<dbReference type="SUPFAM" id="SSF53098">
    <property type="entry name" value="Ribonuclease H-like"/>
    <property type="match status" value="1"/>
</dbReference>
<name>A0A1Q9EWQ5_SYMMI</name>
<gene>
    <name evidence="3" type="primary">GIP</name>
    <name evidence="3" type="ORF">AK812_SmicGene4395</name>
</gene>
<comment type="caution">
    <text evidence="3">The sequence shown here is derived from an EMBL/GenBank/DDBJ whole genome shotgun (WGS) entry which is preliminary data.</text>
</comment>
<feature type="region of interest" description="Disordered" evidence="1">
    <location>
        <begin position="1061"/>
        <end position="1091"/>
    </location>
</feature>
<proteinExistence type="predicted"/>
<feature type="region of interest" description="Disordered" evidence="1">
    <location>
        <begin position="1950"/>
        <end position="1989"/>
    </location>
</feature>
<feature type="compositionally biased region" description="Basic and acidic residues" evidence="1">
    <location>
        <begin position="1037"/>
        <end position="1049"/>
    </location>
</feature>
<dbReference type="InterPro" id="IPR036397">
    <property type="entry name" value="RNaseH_sf"/>
</dbReference>
<feature type="compositionally biased region" description="Acidic residues" evidence="1">
    <location>
        <begin position="445"/>
        <end position="455"/>
    </location>
</feature>
<protein>
    <submittedName>
        <fullName evidence="3">Copia protein</fullName>
    </submittedName>
</protein>
<dbReference type="Gene3D" id="3.30.420.10">
    <property type="entry name" value="Ribonuclease H-like superfamily/Ribonuclease H"/>
    <property type="match status" value="1"/>
</dbReference>
<keyword evidence="4" id="KW-1185">Reference proteome</keyword>